<reference evidence="2" key="4">
    <citation type="submission" date="2019-03" db="UniProtKB">
        <authorList>
            <consortium name="EnsemblPlants"/>
        </authorList>
    </citation>
    <scope>IDENTIFICATION</scope>
</reference>
<sequence>MSSSDPSLATEAPQAAVTSERKLSPDLQEQLAKPCTYPLVSFVGRCSESEIQCFSPVLSRRFGQRGGPSERPAVAR</sequence>
<protein>
    <submittedName>
        <fullName evidence="2">Uncharacterized protein</fullName>
    </submittedName>
</protein>
<dbReference type="Proteomes" id="UP000015105">
    <property type="component" value="Chromosome 4D"/>
</dbReference>
<reference evidence="3" key="2">
    <citation type="journal article" date="2017" name="Nat. Plants">
        <title>The Aegilops tauschii genome reveals multiple impacts of transposons.</title>
        <authorList>
            <person name="Zhao G."/>
            <person name="Zou C."/>
            <person name="Li K."/>
            <person name="Wang K."/>
            <person name="Li T."/>
            <person name="Gao L."/>
            <person name="Zhang X."/>
            <person name="Wang H."/>
            <person name="Yang Z."/>
            <person name="Liu X."/>
            <person name="Jiang W."/>
            <person name="Mao L."/>
            <person name="Kong X."/>
            <person name="Jiao Y."/>
            <person name="Jia J."/>
        </authorList>
    </citation>
    <scope>NUCLEOTIDE SEQUENCE [LARGE SCALE GENOMIC DNA]</scope>
    <source>
        <strain evidence="3">cv. AL8/78</strain>
    </source>
</reference>
<evidence type="ECO:0000313" key="3">
    <source>
        <dbReference type="Proteomes" id="UP000015105"/>
    </source>
</evidence>
<evidence type="ECO:0000256" key="1">
    <source>
        <dbReference type="SAM" id="MobiDB-lite"/>
    </source>
</evidence>
<feature type="region of interest" description="Disordered" evidence="1">
    <location>
        <begin position="1"/>
        <end position="25"/>
    </location>
</feature>
<proteinExistence type="predicted"/>
<reference evidence="2" key="5">
    <citation type="journal article" date="2021" name="G3 (Bethesda)">
        <title>Aegilops tauschii genome assembly Aet v5.0 features greater sequence contiguity and improved annotation.</title>
        <authorList>
            <person name="Wang L."/>
            <person name="Zhu T."/>
            <person name="Rodriguez J.C."/>
            <person name="Deal K.R."/>
            <person name="Dubcovsky J."/>
            <person name="McGuire P.E."/>
            <person name="Lux T."/>
            <person name="Spannagl M."/>
            <person name="Mayer K.F.X."/>
            <person name="Baldrich P."/>
            <person name="Meyers B.C."/>
            <person name="Huo N."/>
            <person name="Gu Y.Q."/>
            <person name="Zhou H."/>
            <person name="Devos K.M."/>
            <person name="Bennetzen J.L."/>
            <person name="Unver T."/>
            <person name="Budak H."/>
            <person name="Gulick P.J."/>
            <person name="Galiba G."/>
            <person name="Kalapos B."/>
            <person name="Nelson D.R."/>
            <person name="Li P."/>
            <person name="You F.M."/>
            <person name="Luo M.C."/>
            <person name="Dvorak J."/>
        </authorList>
    </citation>
    <scope>NUCLEOTIDE SEQUENCE [LARGE SCALE GENOMIC DNA]</scope>
    <source>
        <strain evidence="2">cv. AL8/78</strain>
    </source>
</reference>
<organism evidence="2 3">
    <name type="scientific">Aegilops tauschii subsp. strangulata</name>
    <name type="common">Goatgrass</name>
    <dbReference type="NCBI Taxonomy" id="200361"/>
    <lineage>
        <taxon>Eukaryota</taxon>
        <taxon>Viridiplantae</taxon>
        <taxon>Streptophyta</taxon>
        <taxon>Embryophyta</taxon>
        <taxon>Tracheophyta</taxon>
        <taxon>Spermatophyta</taxon>
        <taxon>Magnoliopsida</taxon>
        <taxon>Liliopsida</taxon>
        <taxon>Poales</taxon>
        <taxon>Poaceae</taxon>
        <taxon>BOP clade</taxon>
        <taxon>Pooideae</taxon>
        <taxon>Triticodae</taxon>
        <taxon>Triticeae</taxon>
        <taxon>Triticinae</taxon>
        <taxon>Aegilops</taxon>
    </lineage>
</organism>
<keyword evidence="3" id="KW-1185">Reference proteome</keyword>
<dbReference type="Gramene" id="AET4Gv20602400.12">
    <property type="protein sequence ID" value="AET4Gv20602400.12"/>
    <property type="gene ID" value="AET4Gv20602400"/>
</dbReference>
<dbReference type="AlphaFoldDB" id="A0A453IL95"/>
<accession>A0A453IL95</accession>
<dbReference type="EnsemblPlants" id="AET4Gv20602400.12">
    <property type="protein sequence ID" value="AET4Gv20602400.12"/>
    <property type="gene ID" value="AET4Gv20602400"/>
</dbReference>
<reference evidence="2" key="3">
    <citation type="journal article" date="2017" name="Nature">
        <title>Genome sequence of the progenitor of the wheat D genome Aegilops tauschii.</title>
        <authorList>
            <person name="Luo M.C."/>
            <person name="Gu Y.Q."/>
            <person name="Puiu D."/>
            <person name="Wang H."/>
            <person name="Twardziok S.O."/>
            <person name="Deal K.R."/>
            <person name="Huo N."/>
            <person name="Zhu T."/>
            <person name="Wang L."/>
            <person name="Wang Y."/>
            <person name="McGuire P.E."/>
            <person name="Liu S."/>
            <person name="Long H."/>
            <person name="Ramasamy R.K."/>
            <person name="Rodriguez J.C."/>
            <person name="Van S.L."/>
            <person name="Yuan L."/>
            <person name="Wang Z."/>
            <person name="Xia Z."/>
            <person name="Xiao L."/>
            <person name="Anderson O.D."/>
            <person name="Ouyang S."/>
            <person name="Liang Y."/>
            <person name="Zimin A.V."/>
            <person name="Pertea G."/>
            <person name="Qi P."/>
            <person name="Bennetzen J.L."/>
            <person name="Dai X."/>
            <person name="Dawson M.W."/>
            <person name="Muller H.G."/>
            <person name="Kugler K."/>
            <person name="Rivarola-Duarte L."/>
            <person name="Spannagl M."/>
            <person name="Mayer K.F.X."/>
            <person name="Lu F.H."/>
            <person name="Bevan M.W."/>
            <person name="Leroy P."/>
            <person name="Li P."/>
            <person name="You F.M."/>
            <person name="Sun Q."/>
            <person name="Liu Z."/>
            <person name="Lyons E."/>
            <person name="Wicker T."/>
            <person name="Salzberg S.L."/>
            <person name="Devos K.M."/>
            <person name="Dvorak J."/>
        </authorList>
    </citation>
    <scope>NUCLEOTIDE SEQUENCE [LARGE SCALE GENOMIC DNA]</scope>
    <source>
        <strain evidence="2">cv. AL8/78</strain>
    </source>
</reference>
<reference evidence="3" key="1">
    <citation type="journal article" date="2014" name="Science">
        <title>Ancient hybridizations among the ancestral genomes of bread wheat.</title>
        <authorList>
            <consortium name="International Wheat Genome Sequencing Consortium,"/>
            <person name="Marcussen T."/>
            <person name="Sandve S.R."/>
            <person name="Heier L."/>
            <person name="Spannagl M."/>
            <person name="Pfeifer M."/>
            <person name="Jakobsen K.S."/>
            <person name="Wulff B.B."/>
            <person name="Steuernagel B."/>
            <person name="Mayer K.F."/>
            <person name="Olsen O.A."/>
        </authorList>
    </citation>
    <scope>NUCLEOTIDE SEQUENCE [LARGE SCALE GENOMIC DNA]</scope>
    <source>
        <strain evidence="3">cv. AL8/78</strain>
    </source>
</reference>
<name>A0A453IL95_AEGTS</name>
<evidence type="ECO:0000313" key="2">
    <source>
        <dbReference type="EnsemblPlants" id="AET4Gv20602400.12"/>
    </source>
</evidence>